<dbReference type="RefSeq" id="WP_092053615.1">
    <property type="nucleotide sequence ID" value="NZ_FNZF01000003.1"/>
</dbReference>
<dbReference type="OrthoDB" id="2678857at2"/>
<name>A0A1H6ZX75_9BACL</name>
<gene>
    <name evidence="1" type="ORF">SAMN04488127_2157</name>
</gene>
<dbReference type="Gene3D" id="1.20.120.520">
    <property type="entry name" value="nmb1532 protein domain like"/>
    <property type="match status" value="1"/>
</dbReference>
<dbReference type="STRING" id="426757.SAMN04488127_2157"/>
<evidence type="ECO:0000313" key="2">
    <source>
        <dbReference type="Proteomes" id="UP000199200"/>
    </source>
</evidence>
<protein>
    <recommendedName>
        <fullName evidence="3">Hemerythrin HHE cation binding domain-containing protein</fullName>
    </recommendedName>
</protein>
<dbReference type="AlphaFoldDB" id="A0A1H6ZX75"/>
<accession>A0A1H6ZX75</accession>
<sequence length="141" mass="16096">MPGPALKQLHAHHAIHQGALTGAIQKTDEVKRLLKAGEDEVAKMAADHLLEYWETRIIAHADAEEDGFYQEMVGLHPELERAVIQLTRDHDLMRTMAKDIKRMLAEDGLTPDVMQQFEALIVVDDIHSRDEERMLLDEPNR</sequence>
<dbReference type="Proteomes" id="UP000199200">
    <property type="component" value="Unassembled WGS sequence"/>
</dbReference>
<evidence type="ECO:0008006" key="3">
    <source>
        <dbReference type="Google" id="ProtNLM"/>
    </source>
</evidence>
<organism evidence="1 2">
    <name type="scientific">Bhargavaea ginsengi</name>
    <dbReference type="NCBI Taxonomy" id="426757"/>
    <lineage>
        <taxon>Bacteria</taxon>
        <taxon>Bacillati</taxon>
        <taxon>Bacillota</taxon>
        <taxon>Bacilli</taxon>
        <taxon>Bacillales</taxon>
        <taxon>Caryophanaceae</taxon>
        <taxon>Bhargavaea</taxon>
    </lineage>
</organism>
<proteinExistence type="predicted"/>
<keyword evidence="2" id="KW-1185">Reference proteome</keyword>
<evidence type="ECO:0000313" key="1">
    <source>
        <dbReference type="EMBL" id="SEJ54190.1"/>
    </source>
</evidence>
<reference evidence="2" key="1">
    <citation type="submission" date="2016-10" db="EMBL/GenBank/DDBJ databases">
        <authorList>
            <person name="Varghese N."/>
            <person name="Submissions S."/>
        </authorList>
    </citation>
    <scope>NUCLEOTIDE SEQUENCE [LARGE SCALE GENOMIC DNA]</scope>
    <source>
        <strain evidence="2">CGMCC 1.6763</strain>
    </source>
</reference>
<dbReference type="EMBL" id="FNZF01000003">
    <property type="protein sequence ID" value="SEJ54190.1"/>
    <property type="molecule type" value="Genomic_DNA"/>
</dbReference>